<feature type="non-terminal residue" evidence="1">
    <location>
        <position position="229"/>
    </location>
</feature>
<sequence>MDEQRLEAYVNLIQQLLSCSTAEELNVTLQGNFELVDAGLIQTVRVFAQQVAENGQEERANWLLQLAEYLERALGMTSSATPAEYFNFLIEILQAVERDPNPEVIYPILQQNLDKLDENLSNILSNWVSENLPTFETEQADAVTEVIFNFSRLMQEFPLGNIANNKEIAINGYERVLTFFTQTDFPVQWAATQNNLASAYSNRIRGDRAQNLERAIEGYENALIVYTQT</sequence>
<dbReference type="AlphaFoldDB" id="A0A2T1BXE2"/>
<protein>
    <submittedName>
        <fullName evidence="1">Tetratricopeptide repeat-containing protein</fullName>
    </submittedName>
</protein>
<evidence type="ECO:0000313" key="1">
    <source>
        <dbReference type="EMBL" id="PSB00593.1"/>
    </source>
</evidence>
<accession>A0A2T1BXE2</accession>
<dbReference type="EMBL" id="PVWJ01000184">
    <property type="protein sequence ID" value="PSB00593.1"/>
    <property type="molecule type" value="Genomic_DNA"/>
</dbReference>
<name>A0A2T1BXE2_9CYAN</name>
<dbReference type="SUPFAM" id="SSF48452">
    <property type="entry name" value="TPR-like"/>
    <property type="match status" value="1"/>
</dbReference>
<reference evidence="1 2" key="1">
    <citation type="submission" date="2018-02" db="EMBL/GenBank/DDBJ databases">
        <authorList>
            <person name="Cohen D.B."/>
            <person name="Kent A.D."/>
        </authorList>
    </citation>
    <scope>NUCLEOTIDE SEQUENCE [LARGE SCALE GENOMIC DNA]</scope>
    <source>
        <strain evidence="1 2">CCAP 1448/3</strain>
    </source>
</reference>
<gene>
    <name evidence="1" type="ORF">C7B64_22690</name>
</gene>
<dbReference type="RefSeq" id="WP_181256812.1">
    <property type="nucleotide sequence ID" value="NZ_CAWNTC010000232.1"/>
</dbReference>
<organism evidence="1 2">
    <name type="scientific">Merismopedia glauca CCAP 1448/3</name>
    <dbReference type="NCBI Taxonomy" id="1296344"/>
    <lineage>
        <taxon>Bacteria</taxon>
        <taxon>Bacillati</taxon>
        <taxon>Cyanobacteriota</taxon>
        <taxon>Cyanophyceae</taxon>
        <taxon>Synechococcales</taxon>
        <taxon>Merismopediaceae</taxon>
        <taxon>Merismopedia</taxon>
    </lineage>
</organism>
<comment type="caution">
    <text evidence="1">The sequence shown here is derived from an EMBL/GenBank/DDBJ whole genome shotgun (WGS) entry which is preliminary data.</text>
</comment>
<evidence type="ECO:0000313" key="2">
    <source>
        <dbReference type="Proteomes" id="UP000238762"/>
    </source>
</evidence>
<reference evidence="1 2" key="2">
    <citation type="submission" date="2018-03" db="EMBL/GenBank/DDBJ databases">
        <title>The ancient ancestry and fast evolution of plastids.</title>
        <authorList>
            <person name="Moore K.R."/>
            <person name="Magnabosco C."/>
            <person name="Momper L."/>
            <person name="Gold D.A."/>
            <person name="Bosak T."/>
            <person name="Fournier G.P."/>
        </authorList>
    </citation>
    <scope>NUCLEOTIDE SEQUENCE [LARGE SCALE GENOMIC DNA]</scope>
    <source>
        <strain evidence="1 2">CCAP 1448/3</strain>
    </source>
</reference>
<dbReference type="Proteomes" id="UP000238762">
    <property type="component" value="Unassembled WGS sequence"/>
</dbReference>
<proteinExistence type="predicted"/>
<keyword evidence="2" id="KW-1185">Reference proteome</keyword>
<dbReference type="InterPro" id="IPR011990">
    <property type="entry name" value="TPR-like_helical_dom_sf"/>
</dbReference>